<protein>
    <recommendedName>
        <fullName evidence="2">Primase C-terminal 1 domain-containing protein</fullName>
    </recommendedName>
</protein>
<feature type="region of interest" description="Disordered" evidence="1">
    <location>
        <begin position="139"/>
        <end position="214"/>
    </location>
</feature>
<gene>
    <name evidence="3" type="ORF">ENS64_04135</name>
</gene>
<name>A0A7C4LM21_9PLAN</name>
<feature type="compositionally biased region" description="Low complexity" evidence="1">
    <location>
        <begin position="152"/>
        <end position="168"/>
    </location>
</feature>
<sequence>MANVIPSGQRNGTLAKLAGTMRRVGMSPGEIQAALLKANADRCRPPLDPREVYRIAESIGRYEPDQISVALVENHWEQMLGQPAGGSAGHSGLWGLNIDEGQDHEGRRWEVEVISASEAYAQRAKRRAWSARRRPSVGPWRTVSWRRSSPKASPRSVRSRRTTATSGACDSGALTIRVPGRWDCPAGTGCPTSRLPGSFRAKTTRRRRGEPSPG</sequence>
<feature type="domain" description="Primase C-terminal 1" evidence="2">
    <location>
        <begin position="2"/>
        <end position="65"/>
    </location>
</feature>
<reference evidence="3" key="1">
    <citation type="journal article" date="2020" name="mSystems">
        <title>Genome- and Community-Level Interaction Insights into Carbon Utilization and Element Cycling Functions of Hydrothermarchaeota in Hydrothermal Sediment.</title>
        <authorList>
            <person name="Zhou Z."/>
            <person name="Liu Y."/>
            <person name="Xu W."/>
            <person name="Pan J."/>
            <person name="Luo Z.H."/>
            <person name="Li M."/>
        </authorList>
    </citation>
    <scope>NUCLEOTIDE SEQUENCE [LARGE SCALE GENOMIC DNA]</scope>
    <source>
        <strain evidence="3">SpSt-508</strain>
    </source>
</reference>
<evidence type="ECO:0000313" key="3">
    <source>
        <dbReference type="EMBL" id="HGT38437.1"/>
    </source>
</evidence>
<accession>A0A7C4LM21</accession>
<dbReference type="EMBL" id="DSVQ01000008">
    <property type="protein sequence ID" value="HGT38437.1"/>
    <property type="molecule type" value="Genomic_DNA"/>
</dbReference>
<organism evidence="3">
    <name type="scientific">Schlesneria paludicola</name>
    <dbReference type="NCBI Taxonomy" id="360056"/>
    <lineage>
        <taxon>Bacteria</taxon>
        <taxon>Pseudomonadati</taxon>
        <taxon>Planctomycetota</taxon>
        <taxon>Planctomycetia</taxon>
        <taxon>Planctomycetales</taxon>
        <taxon>Planctomycetaceae</taxon>
        <taxon>Schlesneria</taxon>
    </lineage>
</organism>
<dbReference type="SMART" id="SM00942">
    <property type="entry name" value="PriCT_1"/>
    <property type="match status" value="1"/>
</dbReference>
<dbReference type="Pfam" id="PF08708">
    <property type="entry name" value="PriCT_1"/>
    <property type="match status" value="1"/>
</dbReference>
<dbReference type="InterPro" id="IPR014820">
    <property type="entry name" value="PriCT_1"/>
</dbReference>
<evidence type="ECO:0000256" key="1">
    <source>
        <dbReference type="SAM" id="MobiDB-lite"/>
    </source>
</evidence>
<comment type="caution">
    <text evidence="3">The sequence shown here is derived from an EMBL/GenBank/DDBJ whole genome shotgun (WGS) entry which is preliminary data.</text>
</comment>
<evidence type="ECO:0000259" key="2">
    <source>
        <dbReference type="SMART" id="SM00942"/>
    </source>
</evidence>
<dbReference type="AlphaFoldDB" id="A0A7C4LM21"/>
<proteinExistence type="predicted"/>